<evidence type="ECO:0000313" key="2">
    <source>
        <dbReference type="EMBL" id="KKK80647.1"/>
    </source>
</evidence>
<dbReference type="EMBL" id="LAZR01053485">
    <property type="protein sequence ID" value="KKK80647.1"/>
    <property type="molecule type" value="Genomic_DNA"/>
</dbReference>
<evidence type="ECO:0000256" key="1">
    <source>
        <dbReference type="SAM" id="MobiDB-lite"/>
    </source>
</evidence>
<name>A0A0F8YGW8_9ZZZZ</name>
<comment type="caution">
    <text evidence="2">The sequence shown here is derived from an EMBL/GenBank/DDBJ whole genome shotgun (WGS) entry which is preliminary data.</text>
</comment>
<organism evidence="2">
    <name type="scientific">marine sediment metagenome</name>
    <dbReference type="NCBI Taxonomy" id="412755"/>
    <lineage>
        <taxon>unclassified sequences</taxon>
        <taxon>metagenomes</taxon>
        <taxon>ecological metagenomes</taxon>
    </lineage>
</organism>
<accession>A0A0F8YGW8</accession>
<protein>
    <submittedName>
        <fullName evidence="2">Uncharacterized protein</fullName>
    </submittedName>
</protein>
<dbReference type="AlphaFoldDB" id="A0A0F8YGW8"/>
<feature type="region of interest" description="Disordered" evidence="1">
    <location>
        <begin position="1"/>
        <end position="21"/>
    </location>
</feature>
<proteinExistence type="predicted"/>
<gene>
    <name evidence="2" type="ORF">LCGC14_2821400</name>
</gene>
<reference evidence="2" key="1">
    <citation type="journal article" date="2015" name="Nature">
        <title>Complex archaea that bridge the gap between prokaryotes and eukaryotes.</title>
        <authorList>
            <person name="Spang A."/>
            <person name="Saw J.H."/>
            <person name="Jorgensen S.L."/>
            <person name="Zaremba-Niedzwiedzka K."/>
            <person name="Martijn J."/>
            <person name="Lind A.E."/>
            <person name="van Eijk R."/>
            <person name="Schleper C."/>
            <person name="Guy L."/>
            <person name="Ettema T.J."/>
        </authorList>
    </citation>
    <scope>NUCLEOTIDE SEQUENCE</scope>
</reference>
<sequence>MSVESDLAEVPGREGNGTVEDYGCYEVTDPIMAMAVLESDNNRIVDGELIIGPRRPQPPQRTPRNLAAEIDALTRRFDNEYPGGGPE</sequence>